<dbReference type="Proteomes" id="UP001060085">
    <property type="component" value="Linkage Group LG03"/>
</dbReference>
<dbReference type="EMBL" id="CM044703">
    <property type="protein sequence ID" value="KAI5674788.1"/>
    <property type="molecule type" value="Genomic_DNA"/>
</dbReference>
<evidence type="ECO:0000313" key="1">
    <source>
        <dbReference type="EMBL" id="KAI5674788.1"/>
    </source>
</evidence>
<accession>A0ACC0BQG6</accession>
<proteinExistence type="predicted"/>
<keyword evidence="2" id="KW-1185">Reference proteome</keyword>
<reference evidence="2" key="1">
    <citation type="journal article" date="2023" name="Nat. Plants">
        <title>Single-cell RNA sequencing provides a high-resolution roadmap for understanding the multicellular compartmentation of specialized metabolism.</title>
        <authorList>
            <person name="Sun S."/>
            <person name="Shen X."/>
            <person name="Li Y."/>
            <person name="Li Y."/>
            <person name="Wang S."/>
            <person name="Li R."/>
            <person name="Zhang H."/>
            <person name="Shen G."/>
            <person name="Guo B."/>
            <person name="Wei J."/>
            <person name="Xu J."/>
            <person name="St-Pierre B."/>
            <person name="Chen S."/>
            <person name="Sun C."/>
        </authorList>
    </citation>
    <scope>NUCLEOTIDE SEQUENCE [LARGE SCALE GENOMIC DNA]</scope>
</reference>
<gene>
    <name evidence="1" type="ORF">M9H77_15152</name>
</gene>
<name>A0ACC0BQG6_CATRO</name>
<evidence type="ECO:0000313" key="2">
    <source>
        <dbReference type="Proteomes" id="UP001060085"/>
    </source>
</evidence>
<sequence length="400" mass="44790">MERLRKVVNQIAYAPPSQRLTTLSSLQLSLIPLLSFASHLYRLAIFIRHRCYQLGFFRKRRLPVPVISVGNLTWGGNGKTPMVEFIARWMADSGISPLILTRGYGGADEAKMLQRHLFGTSVKIGVGANRAATASVFLEKYGYIDFCSSKASGNPYSNNKAVSDTLHDEIGAVILDDGMQHLPLHRDLEIVMVNGMMPWGNCHLVPVGPLREPLIALSRADIVVIHHANLVAKQSIEAIQSTIRNVSDSLPIFLSKMTPSNFIRASDASCKVSLRMVHDEIVLCVSGIGCAESFVQTIMQMGPKHVNRLDCSDHHLFQTEDINTIRTRLQELEFKFAVKPFVVITEKDYDRSPEVLKKLDPYEVLVLCSCLQILPQEGYTEDSFKKFLKQKTVPRRVKNG</sequence>
<protein>
    <submittedName>
        <fullName evidence="1">Uncharacterized protein</fullName>
    </submittedName>
</protein>
<comment type="caution">
    <text evidence="1">The sequence shown here is derived from an EMBL/GenBank/DDBJ whole genome shotgun (WGS) entry which is preliminary data.</text>
</comment>
<organism evidence="1 2">
    <name type="scientific">Catharanthus roseus</name>
    <name type="common">Madagascar periwinkle</name>
    <name type="synonym">Vinca rosea</name>
    <dbReference type="NCBI Taxonomy" id="4058"/>
    <lineage>
        <taxon>Eukaryota</taxon>
        <taxon>Viridiplantae</taxon>
        <taxon>Streptophyta</taxon>
        <taxon>Embryophyta</taxon>
        <taxon>Tracheophyta</taxon>
        <taxon>Spermatophyta</taxon>
        <taxon>Magnoliopsida</taxon>
        <taxon>eudicotyledons</taxon>
        <taxon>Gunneridae</taxon>
        <taxon>Pentapetalae</taxon>
        <taxon>asterids</taxon>
        <taxon>lamiids</taxon>
        <taxon>Gentianales</taxon>
        <taxon>Apocynaceae</taxon>
        <taxon>Rauvolfioideae</taxon>
        <taxon>Vinceae</taxon>
        <taxon>Catharanthinae</taxon>
        <taxon>Catharanthus</taxon>
    </lineage>
</organism>